<name>A0A449AV69_9BACT</name>
<dbReference type="Proteomes" id="UP000290815">
    <property type="component" value="Chromosome"/>
</dbReference>
<evidence type="ECO:0000313" key="5">
    <source>
        <dbReference type="Proteomes" id="UP000290815"/>
    </source>
</evidence>
<feature type="coiled-coil region" evidence="1">
    <location>
        <begin position="84"/>
        <end position="138"/>
    </location>
</feature>
<feature type="region of interest" description="Disordered" evidence="2">
    <location>
        <begin position="1401"/>
        <end position="1420"/>
    </location>
</feature>
<evidence type="ECO:0000313" key="4">
    <source>
        <dbReference type="EMBL" id="VEU70383.1"/>
    </source>
</evidence>
<protein>
    <submittedName>
        <fullName evidence="4">Uncharacterized protein</fullName>
    </submittedName>
</protein>
<dbReference type="RefSeq" id="WP_027333526.1">
    <property type="nucleotide sequence ID" value="NZ_LR215024.1"/>
</dbReference>
<feature type="coiled-coil region" evidence="1">
    <location>
        <begin position="1074"/>
        <end position="1111"/>
    </location>
</feature>
<organism evidence="4 5">
    <name type="scientific">Mycoplasmopsis glycophila</name>
    <dbReference type="NCBI Taxonomy" id="171285"/>
    <lineage>
        <taxon>Bacteria</taxon>
        <taxon>Bacillati</taxon>
        <taxon>Mycoplasmatota</taxon>
        <taxon>Mycoplasmoidales</taxon>
        <taxon>Metamycoplasmataceae</taxon>
        <taxon>Mycoplasmopsis</taxon>
    </lineage>
</organism>
<keyword evidence="3" id="KW-0732">Signal</keyword>
<feature type="coiled-coil region" evidence="1">
    <location>
        <begin position="1709"/>
        <end position="1736"/>
    </location>
</feature>
<feature type="coiled-coil region" evidence="1">
    <location>
        <begin position="230"/>
        <end position="301"/>
    </location>
</feature>
<evidence type="ECO:0000256" key="3">
    <source>
        <dbReference type="SAM" id="SignalP"/>
    </source>
</evidence>
<feature type="coiled-coil region" evidence="1">
    <location>
        <begin position="717"/>
        <end position="744"/>
    </location>
</feature>
<feature type="chain" id="PRO_5019409073" evidence="3">
    <location>
        <begin position="20"/>
        <end position="2884"/>
    </location>
</feature>
<evidence type="ECO:0000256" key="2">
    <source>
        <dbReference type="SAM" id="MobiDB-lite"/>
    </source>
</evidence>
<feature type="signal peptide" evidence="3">
    <location>
        <begin position="1"/>
        <end position="19"/>
    </location>
</feature>
<feature type="coiled-coil region" evidence="1">
    <location>
        <begin position="618"/>
        <end position="645"/>
    </location>
</feature>
<feature type="coiled-coil region" evidence="1">
    <location>
        <begin position="771"/>
        <end position="815"/>
    </location>
</feature>
<reference evidence="4 5" key="1">
    <citation type="submission" date="2019-01" db="EMBL/GenBank/DDBJ databases">
        <authorList>
            <consortium name="Pathogen Informatics"/>
        </authorList>
    </citation>
    <scope>NUCLEOTIDE SEQUENCE [LARGE SCALE GENOMIC DNA]</scope>
    <source>
        <strain evidence="4 5">NCTC10194</strain>
    </source>
</reference>
<feature type="coiled-coil region" evidence="1">
    <location>
        <begin position="423"/>
        <end position="481"/>
    </location>
</feature>
<accession>A0A449AV69</accession>
<sequence>MNKKSKKILGGLLTTAAIAAAGTTTHLLFVKEGLGMDPDSFLITLGQGYASINNIANSVYFKGKLGEQLAEKSKEYNSVLNDKNLTEKEKIEKLSEIINSLAQEVSQNITPDMSKQDLEAVKNLIQNQKKLLRESTLKNNFDLGPTIELEKAFNRYQNDSSYDLSQALQNYQNELQKNLEKQNLYLQDAEILIRKANEFSDEFPYENLKKNFLTSVNSLDSYIKSNEFSLNELETKATVIQNKLNELEELKVRVDKKVTKGDALAEKANEILNSISDPKIQKEIQDAIQNYSQTKANLNSEAELDEAIRNLETTLLKESDYRKSPEELKQAIRDFVNTEDLDIFDDLLRENVPNLDELPNDVTELATIKKQIHDKYNQLKVLEDEFKDVEGKIDVAYDKKILSDIDKLKLDNLEEKFKAAPNVKEAQKILEQMKKDYENAVKDSKVIMDELDNLKNDIKWLSDQENLKDGINTDLNELLNKIDATNEIGTIPVAQLKGIYKAWTLDLKNKYLDQVQNLNDQIQDLKELYLDQTSPYNQDMLAQINDFQDLATKLSNTDNPITIRNLKDAIEKMNAFLAVKPVIDKYIDTQELIDDKKLHLNDVFNENNDPNYVPGEVQKNYENNLEKLREEANTLREKLNPENKDEIAAALDEIQRKVLENTEKAILAQKSLDEIERSEKLFDRANTLSNLPKAEMDNVQAKKDALEAVLNNPNATKEELDKAYQDLKEANDALNDAILAEEQNQMFENLRQKIYDTFPNAASGGVLSPIEQALLDKLENVKENYARDRKNPDNIAKTKEDLAKLEQLLPSLKELQDTQMQALEPAISNSENSPYKGAYSNAALPEGYDVQAKIDDIVGRINSDSIPDTKEISSTNNEALDATNNINVATSKDKLIKLNEQIQDQSISNPATLEEAKLNEGIQAIDAFVQDVLANKTQANDVLQAEKKVEALNPLVEQLKKANDLIRELEADQGDTDKNQKLIDQIKQAIAENGINLADSPSAIDNKTENLKDFLAKELAKKELNNTINDEVQKLLDKIEDKSIQSEVAKKLEELKNSANILIDSENATPEDILAKNAEILEELQKAKEEIQQNKDDYQAKIDKIENLKQLLDPKKNANPDNYPNYIEAIQSYEDIKDLGSTTLKDLDDKLKEIQFAFDKDEAIKAANDLKAKVNDANTPFANPTADSPQSGYLTLKNGVNTYTQKVLDELNDESNNYSNYNPKEAQEKIEAANDLFTDQKSVAERLAQLKEKLNELNSVPNDDRDSLWESNQNKIELDIANLENMLTNSIVLSTDDKSNIENKQNELNKAFEEYKTFEIKRNNLIDRINDLKDRTNDKTSAYDPKLAKQLNDVYNKMIENANDALSDADLQSIEEQLNTYNDKLPTIASFAEKVSAAYNYMNSPEDPNDKDNPKRPTSPEFTELKKQIENLIQEGEKLSSSSDANSAEIQTKIEEINKLVERAAIFESINKIIDEALAVNENIDYYTYNGQDSDIKKEEVKNWLNRIQQDAFNQTDTELLRKIKETAKAAKGLVDKYKEISSEIQTYKNKAIDTSFKGYDVDAQLLIDNLWENTAKKPFDPKNPNSSLEEIQKSLEKLEVAKTNVAQIDARREKLYDLIKAYKEDSVNGLNNSELNSELQTALEKRVNNILNNNAAKSKTKESLDQDIFTDEDGKEKLLMRILQPNFINLSKAATEAEAEISKTVSTDSKLTNKLNELSENVKKAKRMYSTETKAVSIDQLTEKLKINILEVKILIDYQNIKEKISSSSISESDKAPIEALYSQFDSEFAALSANEKIPTSDELQAIKNKYLIDATSYLSVTTPSDHLDPVKNNIILQVFEDTKELRKIINLANEYYNERQKEGDSNIIDTEKVKELYKELHTLIEQAETEIAKKPNSEDAKAHRRYDLQNKIEQIRLEKLKQAKSLLIETEKLYNEMTELGWTPYKTSNYETKAINDLKSITKDQSGQDNSQLPDNVTIKDVNLKIYYANKELNNQKRKIWEAKQNKFNDEYKKLDILVQAFNNTIARSGIDIKQEEYDVIKTLKNQLQERGTISYEDISKWNEESFNTRYPSTENSSYSLFTQEIQMILKAGITQIETAINTFNAIYIENMKSFIGQEQNRTKGIIRDFKETIAPFINSSESNKDSLFKQLGMGKVINIFNNTFITAYEKFLGSTTETNYNDLITNTDPQVMVKNSTELNDLKKLLKDLVSQIQEDFKDLYTIRANLNQIITDLDTDINTERTAYWAARTLYAQAYNKFKNLVDNLVPDFMNIGSKTPANPGETLAELKARQKTYIQDKSQNIVTTINESKKFFDWLEDNINNEELSYLVTQANSDTDKFDESKKSTFENKPRKLLLLNEVINKYLEIQAKETTRYNEFTNKINVLGSDSATQEMDITTSRDLMSLFKKFKFSSIDSGNIFNLDNFRIILKRRSDNTWYELEDQNNDYSKTKVKFSVVYKFTPKNADNFDNLNDIEFASDELSISFKTSSILQIPSGRNIFVTKDENGQDVFGQNAKQSVINMKDTGWFTSSKTDEQLLNEFWNGLSDKIFGGLGSSHAISISDEDYQKAHNATDASELTGADDKVAKLIKEEKLGLKILIPVSNAFSGSWTNIIESNNGRYKVYLSPDDKEMIVYGIYPSKPITQDAPYPTKDGIGDKDLPFKQAYGNLFVGTDIYKAMPQVEVFKWVFKFEIDETTKEVKSYIKHLESRNFTKVRSLMVDGYNSLGSNDTDKQVWSADKFAEFVHKNNLVFKENDSNLEFNVPSSTDYNSLNNFTINYNNQPALKYILNPQDSVFGSTTTRNKQDLKSATDDFKFFQRGIDRMGGTLIENGTIKTLNELKAVHWPYSSDENKAHGDAISNILSIPYQSTIQEFKFQIKD</sequence>
<feature type="coiled-coil region" evidence="1">
    <location>
        <begin position="365"/>
        <end position="399"/>
    </location>
</feature>
<proteinExistence type="predicted"/>
<feature type="coiled-coil region" evidence="1">
    <location>
        <begin position="1301"/>
        <end position="1335"/>
    </location>
</feature>
<dbReference type="EMBL" id="LR215024">
    <property type="protein sequence ID" value="VEU70383.1"/>
    <property type="molecule type" value="Genomic_DNA"/>
</dbReference>
<dbReference type="Gene3D" id="1.20.1270.90">
    <property type="entry name" value="AF1782-like"/>
    <property type="match status" value="1"/>
</dbReference>
<evidence type="ECO:0000256" key="1">
    <source>
        <dbReference type="SAM" id="Coils"/>
    </source>
</evidence>
<dbReference type="KEGG" id="mgly:NCTC10194_00394"/>
<keyword evidence="5" id="KW-1185">Reference proteome</keyword>
<gene>
    <name evidence="4" type="ORF">NCTC10194_00394</name>
</gene>
<keyword evidence="1" id="KW-0175">Coiled coil</keyword>